<keyword evidence="1" id="KW-0812">Transmembrane</keyword>
<gene>
    <name evidence="3" type="ORF">TSPGSL018_18668</name>
    <name evidence="2" type="ORF">TSPGSL018_30908</name>
</gene>
<name>A0A061R0Q7_9CHLO</name>
<feature type="non-terminal residue" evidence="3">
    <location>
        <position position="1"/>
    </location>
</feature>
<reference evidence="3" key="1">
    <citation type="submission" date="2014-05" db="EMBL/GenBank/DDBJ databases">
        <title>The transcriptome of the halophilic microalga Tetraselmis sp. GSL018 isolated from the Great Salt Lake, Utah.</title>
        <authorList>
            <person name="Jinkerson R.E."/>
            <person name="D'Adamo S."/>
            <person name="Posewitz M.C."/>
        </authorList>
    </citation>
    <scope>NUCLEOTIDE SEQUENCE</scope>
    <source>
        <strain evidence="3">GSL018</strain>
    </source>
</reference>
<proteinExistence type="predicted"/>
<organism evidence="3">
    <name type="scientific">Tetraselmis sp. GSL018</name>
    <dbReference type="NCBI Taxonomy" id="582737"/>
    <lineage>
        <taxon>Eukaryota</taxon>
        <taxon>Viridiplantae</taxon>
        <taxon>Chlorophyta</taxon>
        <taxon>core chlorophytes</taxon>
        <taxon>Chlorodendrophyceae</taxon>
        <taxon>Chlorodendrales</taxon>
        <taxon>Chlorodendraceae</taxon>
        <taxon>Tetraselmis</taxon>
    </lineage>
</organism>
<keyword evidence="1" id="KW-1133">Transmembrane helix</keyword>
<dbReference type="AlphaFoldDB" id="A0A061R0Q7"/>
<evidence type="ECO:0000313" key="2">
    <source>
        <dbReference type="EMBL" id="JAC59655.1"/>
    </source>
</evidence>
<evidence type="ECO:0000313" key="3">
    <source>
        <dbReference type="EMBL" id="JAC64280.1"/>
    </source>
</evidence>
<feature type="transmembrane region" description="Helical" evidence="1">
    <location>
        <begin position="42"/>
        <end position="64"/>
    </location>
</feature>
<sequence>INFQVNISMVMEGRRKHMLRSLLGPDSDDTGKASKTSRSLLYTPYIVLFVLLLLGVVLFVTFNFRIVSRNQESEQSQQIRSYIKATNDARKELLRWRRGVEEKDMIIRNLELKVAAAKKTRDEYIEALKIKDQQMARLASHPNPRG</sequence>
<evidence type="ECO:0000256" key="1">
    <source>
        <dbReference type="SAM" id="Phobius"/>
    </source>
</evidence>
<dbReference type="EMBL" id="GBEZ01027686">
    <property type="protein sequence ID" value="JAC59655.1"/>
    <property type="molecule type" value="Transcribed_RNA"/>
</dbReference>
<dbReference type="EMBL" id="GBEZ01022566">
    <property type="protein sequence ID" value="JAC64280.1"/>
    <property type="molecule type" value="Transcribed_RNA"/>
</dbReference>
<protein>
    <submittedName>
        <fullName evidence="3">Uncharacterized protein</fullName>
    </submittedName>
</protein>
<accession>A0A061R0Q7</accession>
<keyword evidence="1" id="KW-0472">Membrane</keyword>